<proteinExistence type="predicted"/>
<comment type="caution">
    <text evidence="1">The sequence shown here is derived from an EMBL/GenBank/DDBJ whole genome shotgun (WGS) entry which is preliminary data.</text>
</comment>
<evidence type="ECO:0000313" key="1">
    <source>
        <dbReference type="EMBL" id="KAK3709852.1"/>
    </source>
</evidence>
<protein>
    <submittedName>
        <fullName evidence="1">Uncharacterized protein</fullName>
    </submittedName>
</protein>
<organism evidence="1 2">
    <name type="scientific">Vermiconidia calcicola</name>
    <dbReference type="NCBI Taxonomy" id="1690605"/>
    <lineage>
        <taxon>Eukaryota</taxon>
        <taxon>Fungi</taxon>
        <taxon>Dikarya</taxon>
        <taxon>Ascomycota</taxon>
        <taxon>Pezizomycotina</taxon>
        <taxon>Dothideomycetes</taxon>
        <taxon>Dothideomycetidae</taxon>
        <taxon>Mycosphaerellales</taxon>
        <taxon>Extremaceae</taxon>
        <taxon>Vermiconidia</taxon>
    </lineage>
</organism>
<evidence type="ECO:0000313" key="2">
    <source>
        <dbReference type="Proteomes" id="UP001281147"/>
    </source>
</evidence>
<reference evidence="1" key="1">
    <citation type="submission" date="2023-07" db="EMBL/GenBank/DDBJ databases">
        <title>Black Yeasts Isolated from many extreme environments.</title>
        <authorList>
            <person name="Coleine C."/>
            <person name="Stajich J.E."/>
            <person name="Selbmann L."/>
        </authorList>
    </citation>
    <scope>NUCLEOTIDE SEQUENCE</scope>
    <source>
        <strain evidence="1">CCFEE 5714</strain>
    </source>
</reference>
<sequence>MEFSTQEVSFELNEKAKRLRQLCEPGQPLVLTNVWDAASANLVVAHPFTQAVATASYAVAAASGVGDNDLTLEANLRGIRNVSAVVAKTDLPLTADLQDCYEDVRATIRQAIDAGVVGCNIEDVDNTNGKLRTVDDAVSRIKAVLSAAEEAGVPDFCVNARTDVVPFGGSVSDAISRGKAYIDAGATTVYIWGGGGGRGISRDEVEELVKGLGGMINVKMNLRPGYLNVQDLAELGVARISVGPEMYLKAMAGFKYALEVVAKGESFQ</sequence>
<accession>A0ACC3N633</accession>
<gene>
    <name evidence="1" type="ORF">LTR37_010682</name>
</gene>
<dbReference type="Proteomes" id="UP001281147">
    <property type="component" value="Unassembled WGS sequence"/>
</dbReference>
<keyword evidence="2" id="KW-1185">Reference proteome</keyword>
<dbReference type="EMBL" id="JAUTXU010000089">
    <property type="protein sequence ID" value="KAK3709852.1"/>
    <property type="molecule type" value="Genomic_DNA"/>
</dbReference>
<name>A0ACC3N633_9PEZI</name>